<organism evidence="1 2">
    <name type="scientific">Stylosanthes scabra</name>
    <dbReference type="NCBI Taxonomy" id="79078"/>
    <lineage>
        <taxon>Eukaryota</taxon>
        <taxon>Viridiplantae</taxon>
        <taxon>Streptophyta</taxon>
        <taxon>Embryophyta</taxon>
        <taxon>Tracheophyta</taxon>
        <taxon>Spermatophyta</taxon>
        <taxon>Magnoliopsida</taxon>
        <taxon>eudicotyledons</taxon>
        <taxon>Gunneridae</taxon>
        <taxon>Pentapetalae</taxon>
        <taxon>rosids</taxon>
        <taxon>fabids</taxon>
        <taxon>Fabales</taxon>
        <taxon>Fabaceae</taxon>
        <taxon>Papilionoideae</taxon>
        <taxon>50 kb inversion clade</taxon>
        <taxon>dalbergioids sensu lato</taxon>
        <taxon>Dalbergieae</taxon>
        <taxon>Pterocarpus clade</taxon>
        <taxon>Stylosanthes</taxon>
    </lineage>
</organism>
<dbReference type="Proteomes" id="UP001341840">
    <property type="component" value="Unassembled WGS sequence"/>
</dbReference>
<reference evidence="1 2" key="1">
    <citation type="journal article" date="2023" name="Plants (Basel)">
        <title>Bridging the Gap: Combining Genomics and Transcriptomics Approaches to Understand Stylosanthes scabra, an Orphan Legume from the Brazilian Caatinga.</title>
        <authorList>
            <person name="Ferreira-Neto J.R.C."/>
            <person name="da Silva M.D."/>
            <person name="Binneck E."/>
            <person name="de Melo N.F."/>
            <person name="da Silva R.H."/>
            <person name="de Melo A.L.T.M."/>
            <person name="Pandolfi V."/>
            <person name="Bustamante F.O."/>
            <person name="Brasileiro-Vidal A.C."/>
            <person name="Benko-Iseppon A.M."/>
        </authorList>
    </citation>
    <scope>NUCLEOTIDE SEQUENCE [LARGE SCALE GENOMIC DNA]</scope>
    <source>
        <tissue evidence="1">Leaves</tissue>
    </source>
</reference>
<evidence type="ECO:0000313" key="2">
    <source>
        <dbReference type="Proteomes" id="UP001341840"/>
    </source>
</evidence>
<keyword evidence="2" id="KW-1185">Reference proteome</keyword>
<name>A0ABU6T1I2_9FABA</name>
<sequence>PRHAKVYDYLRLRISSNASGADFAPEDLRGGMLLAVKKTGGPSGNYSVAVMGSAGGEALSFIDTQSWPAIGFSATVEAKSYFFNETIRDYWSNAWAEKERRKAEYNRSHPQ</sequence>
<dbReference type="EMBL" id="JASCZI010071993">
    <property type="protein sequence ID" value="MED6142566.1"/>
    <property type="molecule type" value="Genomic_DNA"/>
</dbReference>
<proteinExistence type="predicted"/>
<gene>
    <name evidence="1" type="ORF">PIB30_114992</name>
</gene>
<comment type="caution">
    <text evidence="1">The sequence shown here is derived from an EMBL/GenBank/DDBJ whole genome shotgun (WGS) entry which is preliminary data.</text>
</comment>
<evidence type="ECO:0000313" key="1">
    <source>
        <dbReference type="EMBL" id="MED6142566.1"/>
    </source>
</evidence>
<accession>A0ABU6T1I2</accession>
<protein>
    <submittedName>
        <fullName evidence="1">Uncharacterized protein</fullName>
    </submittedName>
</protein>
<feature type="non-terminal residue" evidence="1">
    <location>
        <position position="1"/>
    </location>
</feature>